<dbReference type="RefSeq" id="WP_181061632.1">
    <property type="nucleotide sequence ID" value="NZ_JACDTY010000026.1"/>
</dbReference>
<reference evidence="1 2" key="1">
    <citation type="submission" date="2020-07" db="EMBL/GenBank/DDBJ databases">
        <title>Definition of the novel symbiovar canariense within Mesorhizobium novociceri, a new species of genus Mesorhizobium nodulating Cicer canariense in the Caldera de Taburiente National Park (La Palma, Canary Islands).</title>
        <authorList>
            <person name="Leon-Barrios M."/>
            <person name="Perez-Yepez J."/>
            <person name="Flores-Felix J.D."/>
            <person name="Ramirez-Baena M.H."/>
            <person name="Pulido-Suarez L."/>
            <person name="Igual J.M."/>
            <person name="Velazquez E."/>
            <person name="Peix A."/>
        </authorList>
    </citation>
    <scope>NUCLEOTIDE SEQUENCE [LARGE SCALE GENOMIC DNA]</scope>
    <source>
        <strain evidence="1 2">CCANP35</strain>
    </source>
</reference>
<keyword evidence="2" id="KW-1185">Reference proteome</keyword>
<dbReference type="Gene3D" id="2.60.120.200">
    <property type="match status" value="1"/>
</dbReference>
<accession>A0A838BEG3</accession>
<name>A0A838BEG3_9HYPH</name>
<dbReference type="EMBL" id="JACDTY010000026">
    <property type="protein sequence ID" value="MBA1144702.1"/>
    <property type="molecule type" value="Genomic_DNA"/>
</dbReference>
<dbReference type="PANTHER" id="PTHR35332:SF2">
    <property type="entry name" value="REGULATION OF ENOLASE PROTEIN 1"/>
    <property type="match status" value="1"/>
</dbReference>
<dbReference type="InterPro" id="IPR013320">
    <property type="entry name" value="ConA-like_dom_sf"/>
</dbReference>
<protein>
    <submittedName>
        <fullName evidence="1">DUF1349 domain-containing protein</fullName>
    </submittedName>
</protein>
<evidence type="ECO:0000313" key="1">
    <source>
        <dbReference type="EMBL" id="MBA1144702.1"/>
    </source>
</evidence>
<dbReference type="SUPFAM" id="SSF49899">
    <property type="entry name" value="Concanavalin A-like lectins/glucanases"/>
    <property type="match status" value="1"/>
</dbReference>
<organism evidence="1 2">
    <name type="scientific">Mesorhizobium neociceri</name>
    <dbReference type="NCBI Taxonomy" id="1307853"/>
    <lineage>
        <taxon>Bacteria</taxon>
        <taxon>Pseudomonadati</taxon>
        <taxon>Pseudomonadota</taxon>
        <taxon>Alphaproteobacteria</taxon>
        <taxon>Hyphomicrobiales</taxon>
        <taxon>Phyllobacteriaceae</taxon>
        <taxon>Mesorhizobium</taxon>
    </lineage>
</organism>
<comment type="caution">
    <text evidence="1">The sequence shown here is derived from an EMBL/GenBank/DDBJ whole genome shotgun (WGS) entry which is preliminary data.</text>
</comment>
<dbReference type="Pfam" id="PF07081">
    <property type="entry name" value="DUF1349"/>
    <property type="match status" value="1"/>
</dbReference>
<proteinExistence type="predicted"/>
<sequence>MLIERFEKRGPQAGRIDFDGNDAVIEAGPNTDWFFDPRGKAKLRNVPSMAMSIEAPVFSLQAKVTADFGSRFDGGTIFVQASEDTWAKIAFEYSPQHIPTIVSVVTKGVSDDCDGPSFEKEAVYLRLSAQDGAFAFHFSETGSHWHFLRWFSLPRGSGPLTIGLSAQSPLGNGCRVRFSDIRLSYDPIPDLRDGS</sequence>
<dbReference type="PANTHER" id="PTHR35332">
    <property type="entry name" value="REGULATION OF ENOLASE PROTEIN 1"/>
    <property type="match status" value="1"/>
</dbReference>
<gene>
    <name evidence="1" type="ORF">H0241_31345</name>
</gene>
<dbReference type="Proteomes" id="UP000558284">
    <property type="component" value="Unassembled WGS sequence"/>
</dbReference>
<dbReference type="InterPro" id="IPR009784">
    <property type="entry name" value="DUF1349"/>
</dbReference>
<dbReference type="AlphaFoldDB" id="A0A838BEG3"/>
<evidence type="ECO:0000313" key="2">
    <source>
        <dbReference type="Proteomes" id="UP000558284"/>
    </source>
</evidence>